<protein>
    <submittedName>
        <fullName evidence="1">Uncharacterized protein</fullName>
    </submittedName>
</protein>
<dbReference type="AlphaFoldDB" id="A0A975BQH4"/>
<reference evidence="1" key="1">
    <citation type="journal article" date="2021" name="Microb. Physiol.">
        <title>Proteogenomic Insights into the Physiology of Marine, Sulfate-Reducing, Filamentous Desulfonema limicola and Desulfonema magnum.</title>
        <authorList>
            <person name="Schnaars V."/>
            <person name="Wohlbrand L."/>
            <person name="Scheve S."/>
            <person name="Hinrichs C."/>
            <person name="Reinhardt R."/>
            <person name="Rabus R."/>
        </authorList>
    </citation>
    <scope>NUCLEOTIDE SEQUENCE</scope>
    <source>
        <strain evidence="1">4be13</strain>
    </source>
</reference>
<evidence type="ECO:0000313" key="2">
    <source>
        <dbReference type="Proteomes" id="UP000663722"/>
    </source>
</evidence>
<dbReference type="KEGG" id="dmm:dnm_058100"/>
<organism evidence="1 2">
    <name type="scientific">Desulfonema magnum</name>
    <dbReference type="NCBI Taxonomy" id="45655"/>
    <lineage>
        <taxon>Bacteria</taxon>
        <taxon>Pseudomonadati</taxon>
        <taxon>Thermodesulfobacteriota</taxon>
        <taxon>Desulfobacteria</taxon>
        <taxon>Desulfobacterales</taxon>
        <taxon>Desulfococcaceae</taxon>
        <taxon>Desulfonema</taxon>
    </lineage>
</organism>
<keyword evidence="2" id="KW-1185">Reference proteome</keyword>
<evidence type="ECO:0000313" key="1">
    <source>
        <dbReference type="EMBL" id="QTA89753.1"/>
    </source>
</evidence>
<dbReference type="EMBL" id="CP061800">
    <property type="protein sequence ID" value="QTA89753.1"/>
    <property type="molecule type" value="Genomic_DNA"/>
</dbReference>
<proteinExistence type="predicted"/>
<accession>A0A975BQH4</accession>
<dbReference type="Proteomes" id="UP000663722">
    <property type="component" value="Chromosome"/>
</dbReference>
<name>A0A975BQH4_9BACT</name>
<sequence length="38" mass="4270">MTGDSDSVFETSRRDGIFVVFHTKKRIDTTPGTPYSYG</sequence>
<gene>
    <name evidence="1" type="ORF">dnm_058100</name>
</gene>